<evidence type="ECO:0000256" key="1">
    <source>
        <dbReference type="ARBA" id="ARBA00004123"/>
    </source>
</evidence>
<feature type="compositionally biased region" description="Polar residues" evidence="13">
    <location>
        <begin position="218"/>
        <end position="228"/>
    </location>
</feature>
<feature type="domain" description="CCHC FOG-type" evidence="15">
    <location>
        <begin position="631"/>
        <end position="664"/>
    </location>
</feature>
<dbReference type="GO" id="GO:0005634">
    <property type="term" value="C:nucleus"/>
    <property type="evidence" value="ECO:0007669"/>
    <property type="project" value="UniProtKB-SubCell"/>
</dbReference>
<dbReference type="InterPro" id="IPR034731">
    <property type="entry name" value="Znf_CCHC_FOG"/>
</dbReference>
<feature type="compositionally biased region" description="Basic and acidic residues" evidence="13">
    <location>
        <begin position="703"/>
        <end position="712"/>
    </location>
</feature>
<feature type="compositionally biased region" description="Basic and acidic residues" evidence="13">
    <location>
        <begin position="971"/>
        <end position="984"/>
    </location>
</feature>
<sequence length="1080" mass="119236">MQFGETSNNIITKGEESFDQVVSSLPGRLYLREFGAETLVLAKQKLRRGTLLGTYKVKQPEDSQLEEEDSLLKISRSDGGSPVHVMLDNEGHWLKLMRNANLPTDANVCLRISGEDIFCTVTKDVNKEVELKVTCQIEDRENAQESEHSENSSSNLPGDINSDEDKHSSSKNSQDMLDFSSESLNEDMHSKSSSDCESMEVERPRNDSDCENSEVQDEGSSVRCQVSPSRDDKAEDVNVLSSETSRSSNGKRLRENVKHQDPAHPPKHHQPPRESIHKCQLCDFTSKDQHALEKHLHSHRNPPIKRPSSKMTNAKSYCEACKIQFMSVDTYHVHKQLYCKGRHEKEDGSSSPSLPEVAFKPGPDTVIIRNGSVNGVMQSTSLIQPQAIYAAISHNPLILLPCSLVNGQGLVPQTGVLPTGVPGIVLQSGIACPTIVETPSTSAASKLKDESLPSRKTSHPIMHFSSDTVDRPTTSSLRKRKMSEGDVLNLKKSCSGASVRPLEVEVNPKDVESSSSFDQDLPLDLSLKKLPCRSPVNRKDFVVSPVCHSPPIRTSSESESPHRSSVVHSHMTSSPNSSYSNDSVHCYPNTIPIVLARQSSIDRASPLPPVLHVDASGEKQSSIPSMPPPKLVKQGNNVCEECNIVFYKYDNYLAHKRHYCAFRRRQLSALAAAASSNQDHSSDDNNSNHSGLNETSQNCQVEEGGKSGPRREEHFRSVITKSSHPVYCCDACGVKFSTSDNLEAHQTYYCIKKADSAMSKAAAMRGENSGSPHGLEPPFAGPEEWKCNYCDATCSSYETIRRHLLTHSELRGFRCIVCGYKGNTLRGMRTHACEHLNNEGSTSVEEFISTKVVAENGIALSMPNSLSLSDDDSDDSRYAKRRDQPERPSTSHRKNTHVHDHSESSSNSPPIVEKTSIGHVPKSNSPVKRETTSSNSPVRHSDSPHDGVNPMAFCNVVIKTENDATTSGDESSSRDGHSNKEFVKFEPQPEYDSDDKPQDLSKSPTSGQSTSVIRRAPEADVRASSVKRKNKSTNRTNPEMKYCKACDITFSHLSNFIAHKKFYCVSRVIQNCIQEAATVQ</sequence>
<organism evidence="16 17">
    <name type="scientific">Oedothorax gibbosus</name>
    <dbReference type="NCBI Taxonomy" id="931172"/>
    <lineage>
        <taxon>Eukaryota</taxon>
        <taxon>Metazoa</taxon>
        <taxon>Ecdysozoa</taxon>
        <taxon>Arthropoda</taxon>
        <taxon>Chelicerata</taxon>
        <taxon>Arachnida</taxon>
        <taxon>Araneae</taxon>
        <taxon>Araneomorphae</taxon>
        <taxon>Entelegynae</taxon>
        <taxon>Araneoidea</taxon>
        <taxon>Linyphiidae</taxon>
        <taxon>Erigoninae</taxon>
        <taxon>Oedothorax</taxon>
    </lineage>
</organism>
<feature type="domain" description="CCHC FOG-type" evidence="15">
    <location>
        <begin position="310"/>
        <end position="343"/>
    </location>
</feature>
<dbReference type="PANTHER" id="PTHR12958">
    <property type="entry name" value="FRIEND OF GATA2-RELATED"/>
    <property type="match status" value="1"/>
</dbReference>
<feature type="compositionally biased region" description="Basic and acidic residues" evidence="13">
    <location>
        <begin position="875"/>
        <end position="886"/>
    </location>
</feature>
<protein>
    <recommendedName>
        <fullName evidence="18">Zinc finger protein ush</fullName>
    </recommendedName>
</protein>
<name>A0AAV6VI90_9ARAC</name>
<keyword evidence="11" id="KW-0539">Nucleus</keyword>
<evidence type="ECO:0000256" key="11">
    <source>
        <dbReference type="ARBA" id="ARBA00023242"/>
    </source>
</evidence>
<dbReference type="InterPro" id="IPR036236">
    <property type="entry name" value="Znf_C2H2_sf"/>
</dbReference>
<evidence type="ECO:0000256" key="13">
    <source>
        <dbReference type="SAM" id="MobiDB-lite"/>
    </source>
</evidence>
<dbReference type="InterPro" id="IPR013087">
    <property type="entry name" value="Znf_C2H2_type"/>
</dbReference>
<evidence type="ECO:0000256" key="4">
    <source>
        <dbReference type="ARBA" id="ARBA00022737"/>
    </source>
</evidence>
<comment type="caution">
    <text evidence="16">The sequence shown here is derived from an EMBL/GenBank/DDBJ whole genome shotgun (WGS) entry which is preliminary data.</text>
</comment>
<evidence type="ECO:0000313" key="17">
    <source>
        <dbReference type="Proteomes" id="UP000827092"/>
    </source>
</evidence>
<dbReference type="GO" id="GO:0008270">
    <property type="term" value="F:zinc ion binding"/>
    <property type="evidence" value="ECO:0007669"/>
    <property type="project" value="UniProtKB-KW"/>
</dbReference>
<feature type="compositionally biased region" description="Polar residues" evidence="13">
    <location>
        <begin position="691"/>
        <end position="700"/>
    </location>
</feature>
<dbReference type="AlphaFoldDB" id="A0AAV6VI90"/>
<evidence type="ECO:0000313" key="16">
    <source>
        <dbReference type="EMBL" id="KAG8196439.1"/>
    </source>
</evidence>
<gene>
    <name evidence="16" type="ORF">JTE90_012264</name>
</gene>
<keyword evidence="8" id="KW-0238">DNA-binding</keyword>
<evidence type="ECO:0000259" key="15">
    <source>
        <dbReference type="PROSITE" id="PS51810"/>
    </source>
</evidence>
<dbReference type="Gene3D" id="3.30.160.60">
    <property type="entry name" value="Classic Zinc Finger"/>
    <property type="match status" value="1"/>
</dbReference>
<keyword evidence="7" id="KW-0805">Transcription regulation</keyword>
<keyword evidence="3" id="KW-0479">Metal-binding</keyword>
<reference evidence="16 17" key="1">
    <citation type="journal article" date="2022" name="Nat. Ecol. Evol.">
        <title>A masculinizing supergene underlies an exaggerated male reproductive morph in a spider.</title>
        <authorList>
            <person name="Hendrickx F."/>
            <person name="De Corte Z."/>
            <person name="Sonet G."/>
            <person name="Van Belleghem S.M."/>
            <person name="Kostlbacher S."/>
            <person name="Vangestel C."/>
        </authorList>
    </citation>
    <scope>NUCLEOTIDE SEQUENCE [LARGE SCALE GENOMIC DNA]</scope>
    <source>
        <strain evidence="16">W744_W776</strain>
    </source>
</reference>
<keyword evidence="4" id="KW-0677">Repeat</keyword>
<dbReference type="Pfam" id="PF25445">
    <property type="entry name" value="CCHC_ZFPM2"/>
    <property type="match status" value="1"/>
</dbReference>
<keyword evidence="17" id="KW-1185">Reference proteome</keyword>
<dbReference type="SUPFAM" id="SSF57667">
    <property type="entry name" value="beta-beta-alpha zinc fingers"/>
    <property type="match status" value="5"/>
</dbReference>
<feature type="compositionally biased region" description="Polar residues" evidence="13">
    <location>
        <begin position="465"/>
        <end position="476"/>
    </location>
</feature>
<dbReference type="Gene3D" id="2.170.270.10">
    <property type="entry name" value="SET domain"/>
    <property type="match status" value="1"/>
</dbReference>
<feature type="region of interest" description="Disordered" evidence="13">
    <location>
        <begin position="549"/>
        <end position="581"/>
    </location>
</feature>
<evidence type="ECO:0000256" key="10">
    <source>
        <dbReference type="ARBA" id="ARBA00023163"/>
    </source>
</evidence>
<dbReference type="GO" id="GO:0007507">
    <property type="term" value="P:heart development"/>
    <property type="evidence" value="ECO:0007669"/>
    <property type="project" value="TreeGrafter"/>
</dbReference>
<evidence type="ECO:0000256" key="2">
    <source>
        <dbReference type="ARBA" id="ARBA00022491"/>
    </source>
</evidence>
<dbReference type="SMART" id="SM00355">
    <property type="entry name" value="ZnF_C2H2"/>
    <property type="match status" value="6"/>
</dbReference>
<evidence type="ECO:0008006" key="18">
    <source>
        <dbReference type="Google" id="ProtNLM"/>
    </source>
</evidence>
<feature type="compositionally biased region" description="Polar residues" evidence="13">
    <location>
        <begin position="1000"/>
        <end position="1012"/>
    </location>
</feature>
<feature type="compositionally biased region" description="Basic and acidic residues" evidence="13">
    <location>
        <begin position="252"/>
        <end position="264"/>
    </location>
</feature>
<keyword evidence="10" id="KW-0804">Transcription</keyword>
<dbReference type="GO" id="GO:0008757">
    <property type="term" value="F:S-adenosylmethionine-dependent methyltransferase activity"/>
    <property type="evidence" value="ECO:0007669"/>
    <property type="project" value="UniProtKB-ARBA"/>
</dbReference>
<dbReference type="PROSITE" id="PS50157">
    <property type="entry name" value="ZINC_FINGER_C2H2_2"/>
    <property type="match status" value="1"/>
</dbReference>
<dbReference type="InterPro" id="IPR046341">
    <property type="entry name" value="SET_dom_sf"/>
</dbReference>
<proteinExistence type="predicted"/>
<feature type="region of interest" description="Disordered" evidence="13">
    <location>
        <begin position="673"/>
        <end position="712"/>
    </location>
</feature>
<feature type="compositionally biased region" description="Polar residues" evidence="13">
    <location>
        <begin position="170"/>
        <end position="183"/>
    </location>
</feature>
<dbReference type="GO" id="GO:0008170">
    <property type="term" value="F:N-methyltransferase activity"/>
    <property type="evidence" value="ECO:0007669"/>
    <property type="project" value="UniProtKB-ARBA"/>
</dbReference>
<dbReference type="InterPro" id="IPR039746">
    <property type="entry name" value="FOG"/>
</dbReference>
<dbReference type="GO" id="GO:0045944">
    <property type="term" value="P:positive regulation of transcription by RNA polymerase II"/>
    <property type="evidence" value="ECO:0007669"/>
    <property type="project" value="TreeGrafter"/>
</dbReference>
<comment type="subcellular location">
    <subcellularLocation>
        <location evidence="1">Nucleus</location>
    </subcellularLocation>
</comment>
<dbReference type="EMBL" id="JAFNEN010000069">
    <property type="protein sequence ID" value="KAG8196439.1"/>
    <property type="molecule type" value="Genomic_DNA"/>
</dbReference>
<dbReference type="GO" id="GO:0009653">
    <property type="term" value="P:anatomical structure morphogenesis"/>
    <property type="evidence" value="ECO:0007669"/>
    <property type="project" value="UniProtKB-ARBA"/>
</dbReference>
<evidence type="ECO:0000256" key="12">
    <source>
        <dbReference type="PROSITE-ProRule" id="PRU00042"/>
    </source>
</evidence>
<dbReference type="InterPro" id="IPR059121">
    <property type="entry name" value="CCHC_ZFPM2-like"/>
</dbReference>
<keyword evidence="6" id="KW-0862">Zinc</keyword>
<evidence type="ECO:0000256" key="6">
    <source>
        <dbReference type="ARBA" id="ARBA00022833"/>
    </source>
</evidence>
<feature type="compositionally biased region" description="Basic and acidic residues" evidence="13">
    <location>
        <begin position="186"/>
        <end position="208"/>
    </location>
</feature>
<feature type="domain" description="CCHC FOG-type" evidence="15">
    <location>
        <begin position="1035"/>
        <end position="1068"/>
    </location>
</feature>
<dbReference type="PANTHER" id="PTHR12958:SF3">
    <property type="entry name" value="ZINC FINGER PROTEIN USH"/>
    <property type="match status" value="1"/>
</dbReference>
<keyword evidence="9" id="KW-0010">Activator</keyword>
<evidence type="ECO:0000256" key="9">
    <source>
        <dbReference type="ARBA" id="ARBA00023159"/>
    </source>
</evidence>
<feature type="compositionally biased region" description="Polar residues" evidence="13">
    <location>
        <begin position="922"/>
        <end position="938"/>
    </location>
</feature>
<evidence type="ECO:0000256" key="5">
    <source>
        <dbReference type="ARBA" id="ARBA00022771"/>
    </source>
</evidence>
<feature type="region of interest" description="Disordered" evidence="13">
    <location>
        <begin position="963"/>
        <end position="1036"/>
    </location>
</feature>
<dbReference type="GO" id="GO:0003677">
    <property type="term" value="F:DNA binding"/>
    <property type="evidence" value="ECO:0007669"/>
    <property type="project" value="UniProtKB-KW"/>
</dbReference>
<dbReference type="GO" id="GO:0000122">
    <property type="term" value="P:negative regulation of transcription by RNA polymerase II"/>
    <property type="evidence" value="ECO:0007669"/>
    <property type="project" value="TreeGrafter"/>
</dbReference>
<evidence type="ECO:0000256" key="7">
    <source>
        <dbReference type="ARBA" id="ARBA00023015"/>
    </source>
</evidence>
<feature type="compositionally biased region" description="Basic and acidic residues" evidence="13">
    <location>
        <begin position="140"/>
        <end position="150"/>
    </location>
</feature>
<dbReference type="GO" id="GO:0030154">
    <property type="term" value="P:cell differentiation"/>
    <property type="evidence" value="ECO:0007669"/>
    <property type="project" value="UniProtKB-ARBA"/>
</dbReference>
<dbReference type="GO" id="GO:0008276">
    <property type="term" value="F:protein methyltransferase activity"/>
    <property type="evidence" value="ECO:0007669"/>
    <property type="project" value="UniProtKB-ARBA"/>
</dbReference>
<feature type="region of interest" description="Disordered" evidence="13">
    <location>
        <begin position="442"/>
        <end position="484"/>
    </location>
</feature>
<dbReference type="Proteomes" id="UP000827092">
    <property type="component" value="Unassembled WGS sequence"/>
</dbReference>
<dbReference type="PROSITE" id="PS51810">
    <property type="entry name" value="ZF_CCHC_FOG"/>
    <property type="match status" value="3"/>
</dbReference>
<evidence type="ECO:0000259" key="14">
    <source>
        <dbReference type="PROSITE" id="PS50157"/>
    </source>
</evidence>
<keyword evidence="2" id="KW-0678">Repressor</keyword>
<feature type="compositionally biased region" description="Polar residues" evidence="13">
    <location>
        <begin position="239"/>
        <end position="250"/>
    </location>
</feature>
<feature type="region of interest" description="Disordered" evidence="13">
    <location>
        <begin position="862"/>
        <end position="950"/>
    </location>
</feature>
<dbReference type="GO" id="GO:0061629">
    <property type="term" value="F:RNA polymerase II-specific DNA-binding transcription factor binding"/>
    <property type="evidence" value="ECO:0007669"/>
    <property type="project" value="InterPro"/>
</dbReference>
<feature type="compositionally biased region" description="Low complexity" evidence="13">
    <location>
        <begin position="555"/>
        <end position="581"/>
    </location>
</feature>
<dbReference type="PROSITE" id="PS00028">
    <property type="entry name" value="ZINC_FINGER_C2H2_1"/>
    <property type="match status" value="1"/>
</dbReference>
<feature type="region of interest" description="Disordered" evidence="13">
    <location>
        <begin position="140"/>
        <end position="276"/>
    </location>
</feature>
<keyword evidence="5 12" id="KW-0863">Zinc-finger</keyword>
<evidence type="ECO:0000256" key="8">
    <source>
        <dbReference type="ARBA" id="ARBA00023125"/>
    </source>
</evidence>
<feature type="compositionally biased region" description="Low complexity" evidence="13">
    <location>
        <begin position="673"/>
        <end position="690"/>
    </location>
</feature>
<feature type="domain" description="C2H2-type" evidence="14">
    <location>
        <begin position="727"/>
        <end position="754"/>
    </location>
</feature>
<evidence type="ECO:0000256" key="3">
    <source>
        <dbReference type="ARBA" id="ARBA00022723"/>
    </source>
</evidence>
<accession>A0AAV6VI90</accession>